<dbReference type="PANTHER" id="PTHR11727">
    <property type="entry name" value="DIMETHYLADENOSINE TRANSFERASE"/>
    <property type="match status" value="1"/>
</dbReference>
<dbReference type="InterPro" id="IPR001737">
    <property type="entry name" value="KsgA/Erm"/>
</dbReference>
<evidence type="ECO:0000256" key="5">
    <source>
        <dbReference type="PROSITE-ProRule" id="PRU01026"/>
    </source>
</evidence>
<protein>
    <recommendedName>
        <fullName evidence="6">Ribosomal RNA adenine methylase transferase N-terminal domain-containing protein</fullName>
    </recommendedName>
</protein>
<organism evidence="7 8">
    <name type="scientific">Sphingobacterium micropteri</name>
    <dbReference type="NCBI Taxonomy" id="2763501"/>
    <lineage>
        <taxon>Bacteria</taxon>
        <taxon>Pseudomonadati</taxon>
        <taxon>Bacteroidota</taxon>
        <taxon>Sphingobacteriia</taxon>
        <taxon>Sphingobacteriales</taxon>
        <taxon>Sphingobacteriaceae</taxon>
        <taxon>Sphingobacterium</taxon>
    </lineage>
</organism>
<dbReference type="PROSITE" id="PS01131">
    <property type="entry name" value="RRNA_A_DIMETH"/>
    <property type="match status" value="1"/>
</dbReference>
<proteinExistence type="inferred from homology"/>
<dbReference type="Pfam" id="PF00398">
    <property type="entry name" value="RrnaAD"/>
    <property type="match status" value="1"/>
</dbReference>
<accession>A0ABR7YQK2</accession>
<evidence type="ECO:0000313" key="8">
    <source>
        <dbReference type="Proteomes" id="UP000602759"/>
    </source>
</evidence>
<dbReference type="PANTHER" id="PTHR11727:SF7">
    <property type="entry name" value="DIMETHYLADENOSINE TRANSFERASE-RELATED"/>
    <property type="match status" value="1"/>
</dbReference>
<feature type="binding site" evidence="5">
    <location>
        <position position="87"/>
    </location>
    <ligand>
        <name>S-adenosyl-L-methionine</name>
        <dbReference type="ChEBI" id="CHEBI:59789"/>
    </ligand>
</feature>
<evidence type="ECO:0000256" key="1">
    <source>
        <dbReference type="ARBA" id="ARBA00022603"/>
    </source>
</evidence>
<sequence>MKKNRKPVRFTGQHFTIDHILITDAINFIDIRKHDTVLDIGAGKGFITTHLLARCNKIYAIENDQTLANFLKQKFGDNKCVEIIYRDFRNFNVPKVNFKVVANIPYCLTSKVLKYLMYVNMEYFAGASLIMQFEPAYKLTSKGGSDPLKLFYRTFYDFQIICEIAPHSFAPPPTVKSALLGIIKKKNCSIGIEMKERYFRYLYFIFRNPSTNVLTVLKTIFRKSQARRIIKKLYLQKNSKISELSADKIAACFQQMILVVPDRFQP</sequence>
<dbReference type="PROSITE" id="PS51689">
    <property type="entry name" value="SAM_RNA_A_N6_MT"/>
    <property type="match status" value="1"/>
</dbReference>
<feature type="binding site" evidence="5">
    <location>
        <position position="62"/>
    </location>
    <ligand>
        <name>S-adenosyl-L-methionine</name>
        <dbReference type="ChEBI" id="CHEBI:59789"/>
    </ligand>
</feature>
<keyword evidence="2 5" id="KW-0808">Transferase</keyword>
<dbReference type="SMART" id="SM00650">
    <property type="entry name" value="rADc"/>
    <property type="match status" value="1"/>
</dbReference>
<feature type="binding site" evidence="5">
    <location>
        <position position="14"/>
    </location>
    <ligand>
        <name>S-adenosyl-L-methionine</name>
        <dbReference type="ChEBI" id="CHEBI:59789"/>
    </ligand>
</feature>
<comment type="similarity">
    <text evidence="5">Belongs to the class I-like SAM-binding methyltransferase superfamily. rRNA adenine N(6)-methyltransferase family.</text>
</comment>
<dbReference type="InterPro" id="IPR023165">
    <property type="entry name" value="rRNA_Ade_diMease-like_C"/>
</dbReference>
<feature type="binding site" evidence="5">
    <location>
        <position position="41"/>
    </location>
    <ligand>
        <name>S-adenosyl-L-methionine</name>
        <dbReference type="ChEBI" id="CHEBI:59789"/>
    </ligand>
</feature>
<evidence type="ECO:0000256" key="3">
    <source>
        <dbReference type="ARBA" id="ARBA00022691"/>
    </source>
</evidence>
<dbReference type="Gene3D" id="1.10.8.100">
    <property type="entry name" value="Ribosomal RNA adenine dimethylase-like, domain 2"/>
    <property type="match status" value="1"/>
</dbReference>
<keyword evidence="8" id="KW-1185">Reference proteome</keyword>
<dbReference type="Proteomes" id="UP000602759">
    <property type="component" value="Unassembled WGS sequence"/>
</dbReference>
<dbReference type="SUPFAM" id="SSF53335">
    <property type="entry name" value="S-adenosyl-L-methionine-dependent methyltransferases"/>
    <property type="match status" value="1"/>
</dbReference>
<dbReference type="InterPro" id="IPR020598">
    <property type="entry name" value="rRNA_Ade_methylase_Trfase_N"/>
</dbReference>
<evidence type="ECO:0000313" key="7">
    <source>
        <dbReference type="EMBL" id="MBD1433572.1"/>
    </source>
</evidence>
<feature type="binding site" evidence="5">
    <location>
        <position position="103"/>
    </location>
    <ligand>
        <name>S-adenosyl-L-methionine</name>
        <dbReference type="ChEBI" id="CHEBI:59789"/>
    </ligand>
</feature>
<keyword evidence="1 5" id="KW-0489">Methyltransferase</keyword>
<reference evidence="7 8" key="1">
    <citation type="submission" date="2020-08" db="EMBL/GenBank/DDBJ databases">
        <title>Sphingobacterium sp. DN00404 isolated from aquaculture water.</title>
        <authorList>
            <person name="Zhang M."/>
        </authorList>
    </citation>
    <scope>NUCLEOTIDE SEQUENCE [LARGE SCALE GENOMIC DNA]</scope>
    <source>
        <strain evidence="7 8">DN00404</strain>
    </source>
</reference>
<evidence type="ECO:0000259" key="6">
    <source>
        <dbReference type="SMART" id="SM00650"/>
    </source>
</evidence>
<dbReference type="InterPro" id="IPR029063">
    <property type="entry name" value="SAM-dependent_MTases_sf"/>
</dbReference>
<keyword evidence="4 5" id="KW-0694">RNA-binding</keyword>
<keyword evidence="3 5" id="KW-0949">S-adenosyl-L-methionine</keyword>
<dbReference type="CDD" id="cd02440">
    <property type="entry name" value="AdoMet_MTases"/>
    <property type="match status" value="1"/>
</dbReference>
<feature type="domain" description="Ribosomal RNA adenine methylase transferase N-terminal" evidence="6">
    <location>
        <begin position="21"/>
        <end position="186"/>
    </location>
</feature>
<comment type="caution">
    <text evidence="7">The sequence shown here is derived from an EMBL/GenBank/DDBJ whole genome shotgun (WGS) entry which is preliminary data.</text>
</comment>
<dbReference type="Gene3D" id="3.40.50.150">
    <property type="entry name" value="Vaccinia Virus protein VP39"/>
    <property type="match status" value="1"/>
</dbReference>
<evidence type="ECO:0000256" key="2">
    <source>
        <dbReference type="ARBA" id="ARBA00022679"/>
    </source>
</evidence>
<name>A0ABR7YQK2_9SPHI</name>
<dbReference type="EMBL" id="JACOIK010000008">
    <property type="protein sequence ID" value="MBD1433572.1"/>
    <property type="molecule type" value="Genomic_DNA"/>
</dbReference>
<dbReference type="RefSeq" id="WP_190994534.1">
    <property type="nucleotide sequence ID" value="NZ_JACOIK010000008.1"/>
</dbReference>
<feature type="binding site" evidence="5">
    <location>
        <position position="16"/>
    </location>
    <ligand>
        <name>S-adenosyl-L-methionine</name>
        <dbReference type="ChEBI" id="CHEBI:59789"/>
    </ligand>
</feature>
<dbReference type="InterPro" id="IPR020596">
    <property type="entry name" value="rRNA_Ade_Mease_Trfase_CS"/>
</dbReference>
<evidence type="ECO:0000256" key="4">
    <source>
        <dbReference type="ARBA" id="ARBA00022884"/>
    </source>
</evidence>
<gene>
    <name evidence="7" type="ORF">H8B06_12095</name>
</gene>